<evidence type="ECO:0000313" key="2">
    <source>
        <dbReference type="WBParaSite" id="PS1159_v2.g3345.t1"/>
    </source>
</evidence>
<name>A0AC35GAF0_9BILA</name>
<dbReference type="WBParaSite" id="PS1159_v2.g3345.t1">
    <property type="protein sequence ID" value="PS1159_v2.g3345.t1"/>
    <property type="gene ID" value="PS1159_v2.g3345"/>
</dbReference>
<dbReference type="Proteomes" id="UP000887580">
    <property type="component" value="Unplaced"/>
</dbReference>
<organism evidence="1 2">
    <name type="scientific">Panagrolaimus sp. PS1159</name>
    <dbReference type="NCBI Taxonomy" id="55785"/>
    <lineage>
        <taxon>Eukaryota</taxon>
        <taxon>Metazoa</taxon>
        <taxon>Ecdysozoa</taxon>
        <taxon>Nematoda</taxon>
        <taxon>Chromadorea</taxon>
        <taxon>Rhabditida</taxon>
        <taxon>Tylenchina</taxon>
        <taxon>Panagrolaimomorpha</taxon>
        <taxon>Panagrolaimoidea</taxon>
        <taxon>Panagrolaimidae</taxon>
        <taxon>Panagrolaimus</taxon>
    </lineage>
</organism>
<sequence>MVLPHVIHGDGGLCPHVTYDYKGRKTTAYGRICGGTIVNDSTVSDKIRQEIRRTGQPGDDAGHIIPRCWGGSGRSGDNIFPQHAAWNRSNGHMERDFGNWLAQSENHSIEFEYYFEYGGTIFYNPNRPSKYTVTIIKYIDGKMAEAPYKYTELNRDYTPADQPFIDQQTHSMHHNNDAPKALLSNAAKATAKGMVAVKGGGEVMKGISTAAVPVAAVIDVLGPVGTVGGAVIGAVVSGAVIGKVFGKLFGN</sequence>
<evidence type="ECO:0000313" key="1">
    <source>
        <dbReference type="Proteomes" id="UP000887580"/>
    </source>
</evidence>
<protein>
    <submittedName>
        <fullName evidence="2">Type VII secretion system protein EssD-like domain-containing protein</fullName>
    </submittedName>
</protein>
<proteinExistence type="predicted"/>
<accession>A0AC35GAF0</accession>
<reference evidence="2" key="1">
    <citation type="submission" date="2022-11" db="UniProtKB">
        <authorList>
            <consortium name="WormBaseParasite"/>
        </authorList>
    </citation>
    <scope>IDENTIFICATION</scope>
</reference>